<comment type="caution">
    <text evidence="1">The sequence shown here is derived from an EMBL/GenBank/DDBJ whole genome shotgun (WGS) entry which is preliminary data.</text>
</comment>
<sequence>MSPYSGHSFLAIKVDDKTSSICYGIVRVLIFVWPRPPTVIPVDMSSELGKVSHSHEPATSSSLTFAQIPPAFV</sequence>
<evidence type="ECO:0000313" key="1">
    <source>
        <dbReference type="EMBL" id="CAE6362365.1"/>
    </source>
</evidence>
<dbReference type="EMBL" id="CAJMWT010000901">
    <property type="protein sequence ID" value="CAE6362365.1"/>
    <property type="molecule type" value="Genomic_DNA"/>
</dbReference>
<accession>A0A8H2WBR5</accession>
<dbReference type="Proteomes" id="UP000663843">
    <property type="component" value="Unassembled WGS sequence"/>
</dbReference>
<name>A0A8H2WBR5_9AGAM</name>
<evidence type="ECO:0000313" key="2">
    <source>
        <dbReference type="Proteomes" id="UP000663843"/>
    </source>
</evidence>
<proteinExistence type="predicted"/>
<organism evidence="1 2">
    <name type="scientific">Rhizoctonia solani</name>
    <dbReference type="NCBI Taxonomy" id="456999"/>
    <lineage>
        <taxon>Eukaryota</taxon>
        <taxon>Fungi</taxon>
        <taxon>Dikarya</taxon>
        <taxon>Basidiomycota</taxon>
        <taxon>Agaricomycotina</taxon>
        <taxon>Agaricomycetes</taxon>
        <taxon>Cantharellales</taxon>
        <taxon>Ceratobasidiaceae</taxon>
        <taxon>Rhizoctonia</taxon>
    </lineage>
</organism>
<protein>
    <submittedName>
        <fullName evidence="1">Uncharacterized protein</fullName>
    </submittedName>
</protein>
<gene>
    <name evidence="1" type="ORF">RDB_LOCUS12886</name>
</gene>
<dbReference type="AlphaFoldDB" id="A0A8H2WBR5"/>
<reference evidence="1" key="1">
    <citation type="submission" date="2021-01" db="EMBL/GenBank/DDBJ databases">
        <authorList>
            <person name="Kaushik A."/>
        </authorList>
    </citation>
    <scope>NUCLEOTIDE SEQUENCE</scope>
    <source>
        <strain evidence="1">AG2-2IIIB</strain>
    </source>
</reference>